<proteinExistence type="predicted"/>
<accession>A0ABX8M7U8</accession>
<evidence type="ECO:0008006" key="5">
    <source>
        <dbReference type="Google" id="ProtNLM"/>
    </source>
</evidence>
<feature type="compositionally biased region" description="Low complexity" evidence="1">
    <location>
        <begin position="25"/>
        <end position="60"/>
    </location>
</feature>
<feature type="compositionally biased region" description="Basic residues" evidence="1">
    <location>
        <begin position="61"/>
        <end position="75"/>
    </location>
</feature>
<gene>
    <name evidence="3" type="ORF">KSS95_19475</name>
</gene>
<name>A0ABX8M7U8_9PSED</name>
<dbReference type="RefSeq" id="WP_217848820.1">
    <property type="nucleotide sequence ID" value="NZ_CP077073.1"/>
</dbReference>
<evidence type="ECO:0000256" key="2">
    <source>
        <dbReference type="SAM" id="SignalP"/>
    </source>
</evidence>
<evidence type="ECO:0000256" key="1">
    <source>
        <dbReference type="SAM" id="MobiDB-lite"/>
    </source>
</evidence>
<feature type="chain" id="PRO_5045895052" description="Translation initiation factor 2" evidence="2">
    <location>
        <begin position="26"/>
        <end position="165"/>
    </location>
</feature>
<feature type="signal peptide" evidence="2">
    <location>
        <begin position="1"/>
        <end position="25"/>
    </location>
</feature>
<feature type="region of interest" description="Disordered" evidence="1">
    <location>
        <begin position="25"/>
        <end position="84"/>
    </location>
</feature>
<sequence length="165" mass="17658">MNALRPLVLALCLALPWLPSAAAQAAEPVAKARSAQGKAAAKAPAKPKASAKPKVAAKPQAKAKPKSKPKPKAKPVSKALAKPLPKAKVDLSLPSELVRHLEPDLGDTPVVRKPLLPSMFPTKPESDSSPFQLNGRLISNEMQLQLRNDSRREVEGAAIDFEFRN</sequence>
<organism evidence="3 4">
    <name type="scientific">Pseudomonas muyukensis</name>
    <dbReference type="NCBI Taxonomy" id="2842357"/>
    <lineage>
        <taxon>Bacteria</taxon>
        <taxon>Pseudomonadati</taxon>
        <taxon>Pseudomonadota</taxon>
        <taxon>Gammaproteobacteria</taxon>
        <taxon>Pseudomonadales</taxon>
        <taxon>Pseudomonadaceae</taxon>
        <taxon>Pseudomonas</taxon>
    </lineage>
</organism>
<keyword evidence="2" id="KW-0732">Signal</keyword>
<reference evidence="3" key="1">
    <citation type="journal article" date="2021" name="Microorganisms">
        <title>The Ever-Expanding Pseudomonas Genus: Description of 43 New Species and Partition of the Pseudomonas putida Group.</title>
        <authorList>
            <person name="Girard L."/>
            <person name="Lood C."/>
            <person name="Hofte M."/>
            <person name="Vandamme P."/>
            <person name="Rokni-Zadeh H."/>
            <person name="van Noort V."/>
            <person name="Lavigne R."/>
            <person name="De Mot R."/>
        </authorList>
    </citation>
    <scope>NUCLEOTIDE SEQUENCE</scope>
    <source>
        <strain evidence="3">COW39</strain>
    </source>
</reference>
<keyword evidence="4" id="KW-1185">Reference proteome</keyword>
<protein>
    <recommendedName>
        <fullName evidence="5">Translation initiation factor 2</fullName>
    </recommendedName>
</protein>
<dbReference type="Proteomes" id="UP001047646">
    <property type="component" value="Chromosome"/>
</dbReference>
<evidence type="ECO:0000313" key="4">
    <source>
        <dbReference type="Proteomes" id="UP001047646"/>
    </source>
</evidence>
<evidence type="ECO:0000313" key="3">
    <source>
        <dbReference type="EMBL" id="QXH34314.1"/>
    </source>
</evidence>
<dbReference type="EMBL" id="CP077073">
    <property type="protein sequence ID" value="QXH34314.1"/>
    <property type="molecule type" value="Genomic_DNA"/>
</dbReference>